<name>A0A923IX84_9ACTO</name>
<dbReference type="GO" id="GO:0003676">
    <property type="term" value="F:nucleic acid binding"/>
    <property type="evidence" value="ECO:0007669"/>
    <property type="project" value="InterPro"/>
</dbReference>
<dbReference type="PANTHER" id="PTHR34039:SF1">
    <property type="entry name" value="UPF0102 PROTEIN YRAN"/>
    <property type="match status" value="1"/>
</dbReference>
<dbReference type="CDD" id="cd20736">
    <property type="entry name" value="PoNe_Nuclease"/>
    <property type="match status" value="1"/>
</dbReference>
<evidence type="ECO:0000256" key="2">
    <source>
        <dbReference type="HAMAP-Rule" id="MF_00048"/>
    </source>
</evidence>
<protein>
    <recommendedName>
        <fullName evidence="2">UPF0102 protein HD592_001387</fullName>
    </recommendedName>
</protein>
<dbReference type="PANTHER" id="PTHR34039">
    <property type="entry name" value="UPF0102 PROTEIN YRAN"/>
    <property type="match status" value="1"/>
</dbReference>
<sequence>MGNDHRRALGALGECTAARILGEEGLEILDRNWRDGSRGELDLVARDARQVVVVEVRTRIGDAFGSALESVDPLKVAKLRRLAIAWARAHAVHRPIRIDVIAITVPRCRRREVIAAPAAADLRAFGAKTEWVRSIS</sequence>
<dbReference type="Proteomes" id="UP000617426">
    <property type="component" value="Unassembled WGS sequence"/>
</dbReference>
<dbReference type="InterPro" id="IPR011856">
    <property type="entry name" value="tRNA_endonuc-like_dom_sf"/>
</dbReference>
<evidence type="ECO:0000256" key="1">
    <source>
        <dbReference type="ARBA" id="ARBA00006738"/>
    </source>
</evidence>
<proteinExistence type="inferred from homology"/>
<gene>
    <name evidence="3" type="ORF">HD592_001387</name>
</gene>
<organism evidence="3 4">
    <name type="scientific">Schaalia hyovaginalis</name>
    <dbReference type="NCBI Taxonomy" id="29316"/>
    <lineage>
        <taxon>Bacteria</taxon>
        <taxon>Bacillati</taxon>
        <taxon>Actinomycetota</taxon>
        <taxon>Actinomycetes</taxon>
        <taxon>Actinomycetales</taxon>
        <taxon>Actinomycetaceae</taxon>
        <taxon>Schaalia</taxon>
    </lineage>
</organism>
<dbReference type="InterPro" id="IPR003509">
    <property type="entry name" value="UPF0102_YraN-like"/>
</dbReference>
<dbReference type="GO" id="GO:0004519">
    <property type="term" value="F:endonuclease activity"/>
    <property type="evidence" value="ECO:0007669"/>
    <property type="project" value="UniProtKB-KW"/>
</dbReference>
<keyword evidence="3" id="KW-0255">Endonuclease</keyword>
<comment type="caution">
    <text evidence="3">The sequence shown here is derived from an EMBL/GenBank/DDBJ whole genome shotgun (WGS) entry which is preliminary data.</text>
</comment>
<dbReference type="EMBL" id="JACHMK010000001">
    <property type="protein sequence ID" value="MBB6334822.1"/>
    <property type="molecule type" value="Genomic_DNA"/>
</dbReference>
<evidence type="ECO:0000313" key="3">
    <source>
        <dbReference type="EMBL" id="MBB6334822.1"/>
    </source>
</evidence>
<keyword evidence="3" id="KW-0378">Hydrolase</keyword>
<accession>A0A923IX84</accession>
<dbReference type="Pfam" id="PF02021">
    <property type="entry name" value="UPF0102"/>
    <property type="match status" value="1"/>
</dbReference>
<dbReference type="HAMAP" id="MF_00048">
    <property type="entry name" value="UPF0102"/>
    <property type="match status" value="1"/>
</dbReference>
<dbReference type="InterPro" id="IPR011335">
    <property type="entry name" value="Restrct_endonuc-II-like"/>
</dbReference>
<comment type="similarity">
    <text evidence="1 2">Belongs to the UPF0102 family.</text>
</comment>
<keyword evidence="4" id="KW-1185">Reference proteome</keyword>
<keyword evidence="3" id="KW-0540">Nuclease</keyword>
<evidence type="ECO:0000313" key="4">
    <source>
        <dbReference type="Proteomes" id="UP000617426"/>
    </source>
</evidence>
<dbReference type="SUPFAM" id="SSF52980">
    <property type="entry name" value="Restriction endonuclease-like"/>
    <property type="match status" value="1"/>
</dbReference>
<dbReference type="NCBIfam" id="NF009154">
    <property type="entry name" value="PRK12497.3-3"/>
    <property type="match status" value="1"/>
</dbReference>
<dbReference type="Gene3D" id="3.40.1350.10">
    <property type="match status" value="1"/>
</dbReference>
<dbReference type="AlphaFoldDB" id="A0A923IX84"/>
<dbReference type="RefSeq" id="WP_184452834.1">
    <property type="nucleotide sequence ID" value="NZ_JACHMK010000001.1"/>
</dbReference>
<reference evidence="3" key="1">
    <citation type="submission" date="2020-08" db="EMBL/GenBank/DDBJ databases">
        <title>Sequencing the genomes of 1000 actinobacteria strains.</title>
        <authorList>
            <person name="Klenk H.-P."/>
        </authorList>
    </citation>
    <scope>NUCLEOTIDE SEQUENCE</scope>
    <source>
        <strain evidence="3">DSM 10695</strain>
    </source>
</reference>